<dbReference type="PANTHER" id="PTHR43309:SF5">
    <property type="entry name" value="5-OXOPROLINASE SUBUNIT C"/>
    <property type="match status" value="1"/>
</dbReference>
<dbReference type="Proteomes" id="UP000243978">
    <property type="component" value="Unassembled WGS sequence"/>
</dbReference>
<dbReference type="InterPro" id="IPR029000">
    <property type="entry name" value="Cyclophilin-like_dom_sf"/>
</dbReference>
<keyword evidence="3" id="KW-0067">ATP-binding</keyword>
<keyword evidence="2 5" id="KW-0378">Hydrolase</keyword>
<evidence type="ECO:0000313" key="6">
    <source>
        <dbReference type="Proteomes" id="UP000243978"/>
    </source>
</evidence>
<comment type="caution">
    <text evidence="5">The sequence shown here is derived from an EMBL/GenBank/DDBJ whole genome shotgun (WGS) entry which is preliminary data.</text>
</comment>
<dbReference type="EMBL" id="QBKS01000002">
    <property type="protein sequence ID" value="PTX54548.1"/>
    <property type="molecule type" value="Genomic_DNA"/>
</dbReference>
<accession>A0A2T6BER2</accession>
<evidence type="ECO:0000259" key="4">
    <source>
        <dbReference type="SMART" id="SM00797"/>
    </source>
</evidence>
<dbReference type="GO" id="GO:0016787">
    <property type="term" value="F:hydrolase activity"/>
    <property type="evidence" value="ECO:0007669"/>
    <property type="project" value="UniProtKB-KW"/>
</dbReference>
<dbReference type="InterPro" id="IPR052708">
    <property type="entry name" value="PxpC"/>
</dbReference>
<feature type="domain" description="Carboxyltransferase" evidence="4">
    <location>
        <begin position="27"/>
        <end position="300"/>
    </location>
</feature>
<evidence type="ECO:0000256" key="2">
    <source>
        <dbReference type="ARBA" id="ARBA00022801"/>
    </source>
</evidence>
<evidence type="ECO:0000256" key="1">
    <source>
        <dbReference type="ARBA" id="ARBA00022741"/>
    </source>
</evidence>
<dbReference type="SUPFAM" id="SSF50891">
    <property type="entry name" value="Cyclophilin-like"/>
    <property type="match status" value="1"/>
</dbReference>
<proteinExistence type="predicted"/>
<dbReference type="InterPro" id="IPR003778">
    <property type="entry name" value="CT_A_B"/>
</dbReference>
<dbReference type="Gene3D" id="2.40.100.10">
    <property type="entry name" value="Cyclophilin-like"/>
    <property type="match status" value="1"/>
</dbReference>
<dbReference type="OrthoDB" id="9768696at2"/>
<evidence type="ECO:0000256" key="3">
    <source>
        <dbReference type="ARBA" id="ARBA00022840"/>
    </source>
</evidence>
<reference evidence="5 6" key="1">
    <citation type="submission" date="2018-04" db="EMBL/GenBank/DDBJ databases">
        <title>Genomic Encyclopedia of Archaeal and Bacterial Type Strains, Phase II (KMG-II): from individual species to whole genera.</title>
        <authorList>
            <person name="Goeker M."/>
        </authorList>
    </citation>
    <scope>NUCLEOTIDE SEQUENCE [LARGE SCALE GENOMIC DNA]</scope>
    <source>
        <strain evidence="5 6">DSM 100977</strain>
    </source>
</reference>
<gene>
    <name evidence="5" type="ORF">C8N43_3364</name>
</gene>
<dbReference type="RefSeq" id="WP_107846869.1">
    <property type="nucleotide sequence ID" value="NZ_QBKS01000002.1"/>
</dbReference>
<dbReference type="PANTHER" id="PTHR43309">
    <property type="entry name" value="5-OXOPROLINASE SUBUNIT C"/>
    <property type="match status" value="1"/>
</dbReference>
<dbReference type="SMART" id="SM00797">
    <property type="entry name" value="AHS2"/>
    <property type="match status" value="1"/>
</dbReference>
<keyword evidence="1" id="KW-0547">Nucleotide-binding</keyword>
<dbReference type="Pfam" id="PF02626">
    <property type="entry name" value="CT_A_B"/>
    <property type="match status" value="1"/>
</dbReference>
<organism evidence="5 6">
    <name type="scientific">Litoreibacter ponti</name>
    <dbReference type="NCBI Taxonomy" id="1510457"/>
    <lineage>
        <taxon>Bacteria</taxon>
        <taxon>Pseudomonadati</taxon>
        <taxon>Pseudomonadota</taxon>
        <taxon>Alphaproteobacteria</taxon>
        <taxon>Rhodobacterales</taxon>
        <taxon>Roseobacteraceae</taxon>
        <taxon>Litoreibacter</taxon>
    </lineage>
</organism>
<protein>
    <submittedName>
        <fullName evidence="5">Allophanate hydrolase</fullName>
    </submittedName>
</protein>
<evidence type="ECO:0000313" key="5">
    <source>
        <dbReference type="EMBL" id="PTX54548.1"/>
    </source>
</evidence>
<sequence>MAEAQLKVLFAGPLVTVQDAGRFGALRYGVPASGPMDRLSFAATHAALGQPPGAALEVSLGGIVLECVAGEVSVAIAGGAFTVDHAGTRSVGAQVLTLSPGEKLTIRAGEAGSWCYLAFAGALQVADWMGSAATHALAGFGGGAVRTGDVLKVAGAEARGAREGAIPMFEPAQSDDVRVVMGPQDHHFTDAALANFAKPFTVSEAYDRMGMRLDGPELILGEALSIPSEPVQRGSIQVSGAQVPTVLLADHQTTGGYPKIATVIGPDLDALVQKRQGDAVRFKPVSAQDAVTLARAHASQVAAYLDAISVPRGTLAERLMRENLISGFISEGDP</sequence>
<dbReference type="AlphaFoldDB" id="A0A2T6BER2"/>
<keyword evidence="6" id="KW-1185">Reference proteome</keyword>
<dbReference type="GO" id="GO:0005524">
    <property type="term" value="F:ATP binding"/>
    <property type="evidence" value="ECO:0007669"/>
    <property type="project" value="UniProtKB-KW"/>
</dbReference>
<name>A0A2T6BER2_9RHOB</name>